<name>A0A4S4JV06_ALKAL</name>
<accession>A0A4S4JV06</accession>
<proteinExistence type="predicted"/>
<evidence type="ECO:0000313" key="2">
    <source>
        <dbReference type="Proteomes" id="UP000297014"/>
    </source>
</evidence>
<sequence>MKTKTTKTSMIICADCGHPVKTPTDTYMTKCDHCLRKETE</sequence>
<dbReference type="AlphaFoldDB" id="A0A4S4JV06"/>
<gene>
    <name evidence="1" type="ORF">AJ85_20280</name>
</gene>
<reference evidence="1 2" key="1">
    <citation type="submission" date="2014-01" db="EMBL/GenBank/DDBJ databases">
        <title>Draft genome sequencing of Bacillus alcalophilus CGMCC 1.3604.</title>
        <authorList>
            <person name="Yang J."/>
            <person name="Diao L."/>
            <person name="Yang S."/>
        </authorList>
    </citation>
    <scope>NUCLEOTIDE SEQUENCE [LARGE SCALE GENOMIC DNA]</scope>
    <source>
        <strain evidence="1 2">CGMCC 1.3604</strain>
    </source>
</reference>
<dbReference type="EMBL" id="JALP01000279">
    <property type="protein sequence ID" value="THG88983.1"/>
    <property type="molecule type" value="Genomic_DNA"/>
</dbReference>
<evidence type="ECO:0000313" key="1">
    <source>
        <dbReference type="EMBL" id="THG88983.1"/>
    </source>
</evidence>
<protein>
    <recommendedName>
        <fullName evidence="3">YhfH family protein</fullName>
    </recommendedName>
</protein>
<organism evidence="1 2">
    <name type="scientific">Alkalihalobacillus alcalophilus ATCC 27647 = CGMCC 1.3604</name>
    <dbReference type="NCBI Taxonomy" id="1218173"/>
    <lineage>
        <taxon>Bacteria</taxon>
        <taxon>Bacillati</taxon>
        <taxon>Bacillota</taxon>
        <taxon>Bacilli</taxon>
        <taxon>Bacillales</taxon>
        <taxon>Bacillaceae</taxon>
        <taxon>Alkalihalobacillus</taxon>
    </lineage>
</organism>
<evidence type="ECO:0008006" key="3">
    <source>
        <dbReference type="Google" id="ProtNLM"/>
    </source>
</evidence>
<dbReference type="Proteomes" id="UP000297014">
    <property type="component" value="Unassembled WGS sequence"/>
</dbReference>
<dbReference type="RefSeq" id="WP_003323918.1">
    <property type="nucleotide sequence ID" value="NZ_ALPT02000008.1"/>
</dbReference>
<comment type="caution">
    <text evidence="1">The sequence shown here is derived from an EMBL/GenBank/DDBJ whole genome shotgun (WGS) entry which is preliminary data.</text>
</comment>